<organism evidence="2 3">
    <name type="scientific">Colletotrichum limetticola</name>
    <dbReference type="NCBI Taxonomy" id="1209924"/>
    <lineage>
        <taxon>Eukaryota</taxon>
        <taxon>Fungi</taxon>
        <taxon>Dikarya</taxon>
        <taxon>Ascomycota</taxon>
        <taxon>Pezizomycotina</taxon>
        <taxon>Sordariomycetes</taxon>
        <taxon>Hypocreomycetidae</taxon>
        <taxon>Glomerellales</taxon>
        <taxon>Glomerellaceae</taxon>
        <taxon>Colletotrichum</taxon>
        <taxon>Colletotrichum acutatum species complex</taxon>
    </lineage>
</organism>
<keyword evidence="3" id="KW-1185">Reference proteome</keyword>
<protein>
    <submittedName>
        <fullName evidence="2">Uncharacterized protein</fullName>
    </submittedName>
</protein>
<proteinExistence type="predicted"/>
<keyword evidence="1" id="KW-0732">Signal</keyword>
<dbReference type="Proteomes" id="UP001169217">
    <property type="component" value="Unassembled WGS sequence"/>
</dbReference>
<feature type="chain" id="PRO_5045199985" evidence="1">
    <location>
        <begin position="23"/>
        <end position="49"/>
    </location>
</feature>
<name>A0ABQ9P9I4_9PEZI</name>
<feature type="signal peptide" evidence="1">
    <location>
        <begin position="1"/>
        <end position="22"/>
    </location>
</feature>
<dbReference type="EMBL" id="JARUPT010000885">
    <property type="protein sequence ID" value="KAK0368321.1"/>
    <property type="molecule type" value="Genomic_DNA"/>
</dbReference>
<reference evidence="2" key="1">
    <citation type="submission" date="2023-04" db="EMBL/GenBank/DDBJ databases">
        <title>Colletotrichum limetticola genome sequence.</title>
        <authorList>
            <person name="Baroncelli R."/>
        </authorList>
    </citation>
    <scope>NUCLEOTIDE SEQUENCE</scope>
    <source>
        <strain evidence="2">KLA-Anderson</strain>
    </source>
</reference>
<evidence type="ECO:0000313" key="3">
    <source>
        <dbReference type="Proteomes" id="UP001169217"/>
    </source>
</evidence>
<evidence type="ECO:0000256" key="1">
    <source>
        <dbReference type="SAM" id="SignalP"/>
    </source>
</evidence>
<comment type="caution">
    <text evidence="2">The sequence shown here is derived from an EMBL/GenBank/DDBJ whole genome shotgun (WGS) entry which is preliminary data.</text>
</comment>
<sequence length="49" mass="5751">MSWSHWLFWHSLSGTRLKLLHGCWLAPGLISKVRINPGGRYFHRGDFEV</sequence>
<gene>
    <name evidence="2" type="ORF">CLIM01_14322</name>
</gene>
<accession>A0ABQ9P9I4</accession>
<evidence type="ECO:0000313" key="2">
    <source>
        <dbReference type="EMBL" id="KAK0368321.1"/>
    </source>
</evidence>